<dbReference type="Proteomes" id="UP000235023">
    <property type="component" value="Unassembled WGS sequence"/>
</dbReference>
<dbReference type="EMBL" id="KZ559505">
    <property type="protein sequence ID" value="PLN85377.1"/>
    <property type="molecule type" value="Genomic_DNA"/>
</dbReference>
<proteinExistence type="predicted"/>
<sequence length="175" mass="18702">MIKRNQSNHIDPEKTNPACIRLHLPDYQLCHGKDPPVSAAPNPVATPLRPLRPDARVLMAQPGGNAGGNLPTNGEHCPCRIGLYPSAPETCFQAGSGFEPSLPINAEPCAPQAPSSCLLWTGKLNPTNGRLSLCPVQSTSARVSRSCHSAQVLVYPSSSSTHSRNRRHLSIRAGM</sequence>
<evidence type="ECO:0000313" key="1">
    <source>
        <dbReference type="EMBL" id="PLN85377.1"/>
    </source>
</evidence>
<dbReference type="AlphaFoldDB" id="A0A2J5I600"/>
<name>A0A2J5I600_9EURO</name>
<keyword evidence="2" id="KW-1185">Reference proteome</keyword>
<accession>A0A2J5I600</accession>
<evidence type="ECO:0000313" key="2">
    <source>
        <dbReference type="Proteomes" id="UP000235023"/>
    </source>
</evidence>
<protein>
    <submittedName>
        <fullName evidence="1">Uncharacterized protein</fullName>
    </submittedName>
</protein>
<reference evidence="2" key="1">
    <citation type="submission" date="2017-12" db="EMBL/GenBank/DDBJ databases">
        <authorList>
            <consortium name="DOE Joint Genome Institute"/>
            <person name="Mondo S.J."/>
            <person name="Kjaerbolling I."/>
            <person name="Vesth T.C."/>
            <person name="Frisvad J.C."/>
            <person name="Nybo J.L."/>
            <person name="Theobald S."/>
            <person name="Kuo A."/>
            <person name="Bowyer P."/>
            <person name="Matsuda Y."/>
            <person name="Lyhne E.K."/>
            <person name="Kogle M.E."/>
            <person name="Clum A."/>
            <person name="Lipzen A."/>
            <person name="Salamov A."/>
            <person name="Ngan C.Y."/>
            <person name="Daum C."/>
            <person name="Chiniquy J."/>
            <person name="Barry K."/>
            <person name="LaButti K."/>
            <person name="Haridas S."/>
            <person name="Simmons B.A."/>
            <person name="Magnuson J.K."/>
            <person name="Mortensen U.H."/>
            <person name="Larsen T.O."/>
            <person name="Grigoriev I.V."/>
            <person name="Baker S.E."/>
            <person name="Andersen M.R."/>
            <person name="Nordberg H.P."/>
            <person name="Cantor M.N."/>
            <person name="Hua S.X."/>
        </authorList>
    </citation>
    <scope>NUCLEOTIDE SEQUENCE [LARGE SCALE GENOMIC DNA]</scope>
    <source>
        <strain evidence="2">IBT 19404</strain>
    </source>
</reference>
<gene>
    <name evidence="1" type="ORF">BDW42DRAFT_161038</name>
</gene>
<organism evidence="1 2">
    <name type="scientific">Aspergillus taichungensis</name>
    <dbReference type="NCBI Taxonomy" id="482145"/>
    <lineage>
        <taxon>Eukaryota</taxon>
        <taxon>Fungi</taxon>
        <taxon>Dikarya</taxon>
        <taxon>Ascomycota</taxon>
        <taxon>Pezizomycotina</taxon>
        <taxon>Eurotiomycetes</taxon>
        <taxon>Eurotiomycetidae</taxon>
        <taxon>Eurotiales</taxon>
        <taxon>Aspergillaceae</taxon>
        <taxon>Aspergillus</taxon>
        <taxon>Aspergillus subgen. Circumdati</taxon>
    </lineage>
</organism>